<name>A0A915K9N8_ROMCU</name>
<dbReference type="Proteomes" id="UP000887565">
    <property type="component" value="Unplaced"/>
</dbReference>
<evidence type="ECO:0000313" key="2">
    <source>
        <dbReference type="Proteomes" id="UP000887565"/>
    </source>
</evidence>
<feature type="region of interest" description="Disordered" evidence="1">
    <location>
        <begin position="84"/>
        <end position="105"/>
    </location>
</feature>
<reference evidence="3" key="1">
    <citation type="submission" date="2022-11" db="UniProtKB">
        <authorList>
            <consortium name="WormBaseParasite"/>
        </authorList>
    </citation>
    <scope>IDENTIFICATION</scope>
</reference>
<sequence length="105" mass="11935">MTKIDKINMFYNKKVRSNQSANGWQLQERRFITINARSINFGRCNKDNQGILLQQSALKKLHPSEGYETTNDLVKSKIMTGNTSYGHRIHKNTAGGGLSESCWKS</sequence>
<evidence type="ECO:0000256" key="1">
    <source>
        <dbReference type="SAM" id="MobiDB-lite"/>
    </source>
</evidence>
<proteinExistence type="predicted"/>
<dbReference type="WBParaSite" id="nRc.2.0.1.t34860-RA">
    <property type="protein sequence ID" value="nRc.2.0.1.t34860-RA"/>
    <property type="gene ID" value="nRc.2.0.1.g34860"/>
</dbReference>
<keyword evidence="2" id="KW-1185">Reference proteome</keyword>
<organism evidence="2 3">
    <name type="scientific">Romanomermis culicivorax</name>
    <name type="common">Nematode worm</name>
    <dbReference type="NCBI Taxonomy" id="13658"/>
    <lineage>
        <taxon>Eukaryota</taxon>
        <taxon>Metazoa</taxon>
        <taxon>Ecdysozoa</taxon>
        <taxon>Nematoda</taxon>
        <taxon>Enoplea</taxon>
        <taxon>Dorylaimia</taxon>
        <taxon>Mermithida</taxon>
        <taxon>Mermithoidea</taxon>
        <taxon>Mermithidae</taxon>
        <taxon>Romanomermis</taxon>
    </lineage>
</organism>
<accession>A0A915K9N8</accession>
<evidence type="ECO:0000313" key="3">
    <source>
        <dbReference type="WBParaSite" id="nRc.2.0.1.t34860-RA"/>
    </source>
</evidence>
<dbReference type="AlphaFoldDB" id="A0A915K9N8"/>
<protein>
    <submittedName>
        <fullName evidence="3">Uncharacterized protein</fullName>
    </submittedName>
</protein>